<feature type="compositionally biased region" description="Low complexity" evidence="1">
    <location>
        <begin position="232"/>
        <end position="242"/>
    </location>
</feature>
<comment type="caution">
    <text evidence="3">The sequence shown here is derived from an EMBL/GenBank/DDBJ whole genome shotgun (WGS) entry which is preliminary data.</text>
</comment>
<accession>A0A2C5Y2V3</accession>
<gene>
    <name evidence="3" type="ORF">CDD80_4541</name>
</gene>
<dbReference type="PANTHER" id="PTHR38850">
    <property type="entry name" value="CERATO-PLATANIN"/>
    <property type="match status" value="1"/>
</dbReference>
<proteinExistence type="predicted"/>
<evidence type="ECO:0000313" key="3">
    <source>
        <dbReference type="EMBL" id="PHH72438.1"/>
    </source>
</evidence>
<evidence type="ECO:0000313" key="4">
    <source>
        <dbReference type="Proteomes" id="UP000226431"/>
    </source>
</evidence>
<feature type="signal peptide" evidence="2">
    <location>
        <begin position="1"/>
        <end position="21"/>
    </location>
</feature>
<protein>
    <submittedName>
        <fullName evidence="3">Uncharacterized protein</fullName>
    </submittedName>
</protein>
<feature type="region of interest" description="Disordered" evidence="1">
    <location>
        <begin position="489"/>
        <end position="511"/>
    </location>
</feature>
<dbReference type="STRING" id="2004952.A0A2C5Y2V3"/>
<dbReference type="EMBL" id="NJES01000420">
    <property type="protein sequence ID" value="PHH72438.1"/>
    <property type="molecule type" value="Genomic_DNA"/>
</dbReference>
<feature type="compositionally biased region" description="Pro residues" evidence="1">
    <location>
        <begin position="79"/>
        <end position="99"/>
    </location>
</feature>
<feature type="chain" id="PRO_5012157455" evidence="2">
    <location>
        <begin position="22"/>
        <end position="511"/>
    </location>
</feature>
<dbReference type="Proteomes" id="UP000226431">
    <property type="component" value="Unassembled WGS sequence"/>
</dbReference>
<dbReference type="PANTHER" id="PTHR38850:SF2">
    <property type="entry name" value="CERATO-PLATANIN"/>
    <property type="match status" value="1"/>
</dbReference>
<evidence type="ECO:0000256" key="2">
    <source>
        <dbReference type="SAM" id="SignalP"/>
    </source>
</evidence>
<feature type="compositionally biased region" description="Polar residues" evidence="1">
    <location>
        <begin position="52"/>
        <end position="62"/>
    </location>
</feature>
<feature type="compositionally biased region" description="Polar residues" evidence="1">
    <location>
        <begin position="166"/>
        <end position="177"/>
    </location>
</feature>
<keyword evidence="2" id="KW-0732">Signal</keyword>
<feature type="compositionally biased region" description="Basic residues" evidence="1">
    <location>
        <begin position="109"/>
        <end position="118"/>
    </location>
</feature>
<evidence type="ECO:0000256" key="1">
    <source>
        <dbReference type="SAM" id="MobiDB-lite"/>
    </source>
</evidence>
<feature type="region of interest" description="Disordered" evidence="1">
    <location>
        <begin position="45"/>
        <end position="318"/>
    </location>
</feature>
<dbReference type="AlphaFoldDB" id="A0A2C5Y2V3"/>
<reference evidence="3 4" key="1">
    <citation type="submission" date="2017-06" db="EMBL/GenBank/DDBJ databases">
        <title>Ant-infecting Ophiocordyceps genomes reveal a high diversity of potential behavioral manipulation genes and a possible major role for enterotoxins.</title>
        <authorList>
            <person name="De Bekker C."/>
            <person name="Evans H.C."/>
            <person name="Brachmann A."/>
            <person name="Hughes D.P."/>
        </authorList>
    </citation>
    <scope>NUCLEOTIDE SEQUENCE [LARGE SCALE GENOMIC DNA]</scope>
    <source>
        <strain evidence="3 4">Map16</strain>
    </source>
</reference>
<dbReference type="OrthoDB" id="5370830at2759"/>
<feature type="compositionally biased region" description="Polar residues" evidence="1">
    <location>
        <begin position="495"/>
        <end position="511"/>
    </location>
</feature>
<sequence>MLVSVVSSLFIASSAFIPVGAFPCYDCGNSSPAVHNDALSASIGAAAAPQSRPQENSISNAISGGPAKRKKRCAKPPTASKPPAEPSLPTQPPQEPLPKIPKQDSSSKPRPKTCKPRPPKPQPPVKACKPKPKTPVESSDQPSTPPYGINADKPAETQPQPPQVDEQPTGSQEQLLATPSPVKPEEPAQEPENAAKGSDKPTYGSELPKETQMPLPEPQGPTYGTEQPAGNPQTPTETTQAPPQAPQTPPEEPQKPTYGPKQPAGEPQTPSEANQVPQEAPQKPAQEPQKPAQEPQKPTEEPKQPSNPGFSKGRPGGNMMATAHVQFASSIGVLGCKGVDLSRIAFFPGTPGCDDFCVKVTYGKRSVNLLRIDSSGSAPSPDNSGTHDMSCQAYDYLVHGTDNKSSCKTGDRTPMSYETVDPRECKHLLKDGVLPISAPSPNYFVQCANSPTFKDGGLKLALFNINDSRCEHGIDEECSWSGVGDPKCPSGLGTGSQRSPGLQISDPSYGG</sequence>
<organism evidence="3 4">
    <name type="scientific">Ophiocordyceps camponoti-rufipedis</name>
    <dbReference type="NCBI Taxonomy" id="2004952"/>
    <lineage>
        <taxon>Eukaryota</taxon>
        <taxon>Fungi</taxon>
        <taxon>Dikarya</taxon>
        <taxon>Ascomycota</taxon>
        <taxon>Pezizomycotina</taxon>
        <taxon>Sordariomycetes</taxon>
        <taxon>Hypocreomycetidae</taxon>
        <taxon>Hypocreales</taxon>
        <taxon>Ophiocordycipitaceae</taxon>
        <taxon>Ophiocordyceps</taxon>
    </lineage>
</organism>
<keyword evidence="4" id="KW-1185">Reference proteome</keyword>
<name>A0A2C5Y2V3_9HYPO</name>
<feature type="compositionally biased region" description="Low complexity" evidence="1">
    <location>
        <begin position="277"/>
        <end position="296"/>
    </location>
</feature>
<feature type="compositionally biased region" description="Polar residues" evidence="1">
    <location>
        <begin position="222"/>
        <end position="231"/>
    </location>
</feature>